<proteinExistence type="predicted"/>
<dbReference type="AlphaFoldDB" id="A0A381NXJ0"/>
<gene>
    <name evidence="1" type="ORF">METZ01_LOCUS11472</name>
</gene>
<sequence length="101" mass="11555">VLPDTALALRNVLREAARLWIAHLGEERYAELCMTSEGESFFTGRVRLEPVPPEREMVAVWLPFPPNFCGRVRPQLIDFIEAFEPDRGIPKPPKGWPGWDV</sequence>
<protein>
    <submittedName>
        <fullName evidence="1">Uncharacterized protein</fullName>
    </submittedName>
</protein>
<accession>A0A381NXJ0</accession>
<organism evidence="1">
    <name type="scientific">marine metagenome</name>
    <dbReference type="NCBI Taxonomy" id="408172"/>
    <lineage>
        <taxon>unclassified sequences</taxon>
        <taxon>metagenomes</taxon>
        <taxon>ecological metagenomes</taxon>
    </lineage>
</organism>
<feature type="non-terminal residue" evidence="1">
    <location>
        <position position="1"/>
    </location>
</feature>
<evidence type="ECO:0000313" key="1">
    <source>
        <dbReference type="EMBL" id="SUZ58618.1"/>
    </source>
</evidence>
<name>A0A381NXJ0_9ZZZZ</name>
<reference evidence="1" key="1">
    <citation type="submission" date="2018-05" db="EMBL/GenBank/DDBJ databases">
        <authorList>
            <person name="Lanie J.A."/>
            <person name="Ng W.-L."/>
            <person name="Kazmierczak K.M."/>
            <person name="Andrzejewski T.M."/>
            <person name="Davidsen T.M."/>
            <person name="Wayne K.J."/>
            <person name="Tettelin H."/>
            <person name="Glass J.I."/>
            <person name="Rusch D."/>
            <person name="Podicherti R."/>
            <person name="Tsui H.-C.T."/>
            <person name="Winkler M.E."/>
        </authorList>
    </citation>
    <scope>NUCLEOTIDE SEQUENCE</scope>
</reference>
<dbReference type="EMBL" id="UINC01000631">
    <property type="protein sequence ID" value="SUZ58618.1"/>
    <property type="molecule type" value="Genomic_DNA"/>
</dbReference>